<feature type="domain" description="Rhamnogalacturonase A/B/Epimerase-like pectate lyase" evidence="1">
    <location>
        <begin position="116"/>
        <end position="301"/>
    </location>
</feature>
<comment type="caution">
    <text evidence="2">The sequence shown here is derived from an EMBL/GenBank/DDBJ whole genome shotgun (WGS) entry which is preliminary data.</text>
</comment>
<protein>
    <recommendedName>
        <fullName evidence="1">Rhamnogalacturonase A/B/Epimerase-like pectate lyase domain-containing protein</fullName>
    </recommendedName>
</protein>
<reference evidence="2 3" key="1">
    <citation type="journal article" date="2015" name="Nature">
        <title>rRNA introns, odd ribosomes, and small enigmatic genomes across a large radiation of phyla.</title>
        <authorList>
            <person name="Brown C.T."/>
            <person name="Hug L.A."/>
            <person name="Thomas B.C."/>
            <person name="Sharon I."/>
            <person name="Castelle C.J."/>
            <person name="Singh A."/>
            <person name="Wilkins M.J."/>
            <person name="Williams K.H."/>
            <person name="Banfield J.F."/>
        </authorList>
    </citation>
    <scope>NUCLEOTIDE SEQUENCE [LARGE SCALE GENOMIC DNA]</scope>
</reference>
<dbReference type="Gene3D" id="2.160.20.10">
    <property type="entry name" value="Single-stranded right-handed beta-helix, Pectin lyase-like"/>
    <property type="match status" value="1"/>
</dbReference>
<evidence type="ECO:0000313" key="3">
    <source>
        <dbReference type="Proteomes" id="UP000033881"/>
    </source>
</evidence>
<accession>A0A0G0MA57</accession>
<evidence type="ECO:0000313" key="2">
    <source>
        <dbReference type="EMBL" id="KKQ97225.1"/>
    </source>
</evidence>
<dbReference type="Proteomes" id="UP000033881">
    <property type="component" value="Unassembled WGS sequence"/>
</dbReference>
<dbReference type="EMBL" id="LBWB01000051">
    <property type="protein sequence ID" value="KKQ97225.1"/>
    <property type="molecule type" value="Genomic_DNA"/>
</dbReference>
<gene>
    <name evidence="2" type="ORF">UT24_C0051G0003</name>
</gene>
<dbReference type="InterPro" id="IPR012334">
    <property type="entry name" value="Pectin_lyas_fold"/>
</dbReference>
<evidence type="ECO:0000259" key="1">
    <source>
        <dbReference type="Pfam" id="PF12708"/>
    </source>
</evidence>
<dbReference type="AlphaFoldDB" id="A0A0G0MA57"/>
<sequence>MPVLEQDYKTLNYNPFLEKKGSLFGDFDGERNIRRSRIDPETKKQVEEIQKIRGELLSLQTARRGKAEIKQFLGKLDPRLLGGGNLPSNLDFTGELKTRAITIGRKQFTVTPKDDLQHVINRASDAGGGIIHLTSGTYRLSTSIIMPSKIQIIGENTTSTIIDFQDSGAGFTTVGTSIYSTGTITGITSSIFVEGSGTSWVANLTTDHQIFIANRWYKIASITDNTHLVLSEGFAGGGTFPGHTYRAAKIIEDIEFSELTFKDSASTALSLTDVRNLFLEDCIIESNNKGLVVTNGMEATMDTVLLRTNVSNGAEFNNFSFSDIEGLSSIANGGHGAVLNDVNSVGFGISAWSGNTLNGALIIDAIDCFLQIITSANGLHGTEFVSGNSNLSVSDAVMKANGLDGINLGSSSNEITITSSFIKSNIRHGVNIGSSTCARNIIIGNIIRLNGSSQITDNGTDNEIGHNVTV</sequence>
<dbReference type="InterPro" id="IPR011050">
    <property type="entry name" value="Pectin_lyase_fold/virulence"/>
</dbReference>
<dbReference type="Pfam" id="PF12708">
    <property type="entry name" value="Pect-lyase_RHGA_epim"/>
    <property type="match status" value="1"/>
</dbReference>
<name>A0A0G0MA57_9BACT</name>
<organism evidence="2 3">
    <name type="scientific">Candidatus Woesebacteria bacterium GW2011_GWB1_39_12</name>
    <dbReference type="NCBI Taxonomy" id="1618574"/>
    <lineage>
        <taxon>Bacteria</taxon>
        <taxon>Candidatus Woeseibacteriota</taxon>
    </lineage>
</organism>
<dbReference type="SUPFAM" id="SSF51126">
    <property type="entry name" value="Pectin lyase-like"/>
    <property type="match status" value="1"/>
</dbReference>
<dbReference type="InterPro" id="IPR024535">
    <property type="entry name" value="RHGA/B-epi-like_pectate_lyase"/>
</dbReference>
<dbReference type="STRING" id="1618574.UT24_C0051G0003"/>
<proteinExistence type="predicted"/>